<evidence type="ECO:0000313" key="2">
    <source>
        <dbReference type="Proteomes" id="UP000094056"/>
    </source>
</evidence>
<organism evidence="1 2">
    <name type="scientific">Candidatus Scalindua rubra</name>
    <dbReference type="NCBI Taxonomy" id="1872076"/>
    <lineage>
        <taxon>Bacteria</taxon>
        <taxon>Pseudomonadati</taxon>
        <taxon>Planctomycetota</taxon>
        <taxon>Candidatus Brocadiia</taxon>
        <taxon>Candidatus Brocadiales</taxon>
        <taxon>Candidatus Scalinduaceae</taxon>
        <taxon>Candidatus Scalindua</taxon>
    </lineage>
</organism>
<evidence type="ECO:0000313" key="1">
    <source>
        <dbReference type="EMBL" id="ODS33030.1"/>
    </source>
</evidence>
<dbReference type="Proteomes" id="UP000094056">
    <property type="component" value="Unassembled WGS sequence"/>
</dbReference>
<gene>
    <name evidence="1" type="ORF">SCARUB_01849</name>
</gene>
<evidence type="ECO:0008006" key="3">
    <source>
        <dbReference type="Google" id="ProtNLM"/>
    </source>
</evidence>
<sequence>MVKFGDIEFKPHPLHWIVESLMGEPSYIEKSMFGCRGCYIHGRLVLVLASRGKKPWKGVLLPTEKKYHKSLMNEFPNLIVHPILQKWLYLSEDMEEFEELTLNLVDLVVQDDYRIGIIPLSKE</sequence>
<comment type="caution">
    <text evidence="1">The sequence shown here is derived from an EMBL/GenBank/DDBJ whole genome shotgun (WGS) entry which is preliminary data.</text>
</comment>
<protein>
    <recommendedName>
        <fullName evidence="3">MmcQ/YjbR family DNA-binding protein</fullName>
    </recommendedName>
</protein>
<dbReference type="AlphaFoldDB" id="A0A1E3XBQ3"/>
<proteinExistence type="predicted"/>
<accession>A0A1E3XBQ3</accession>
<reference evidence="1 2" key="1">
    <citation type="submission" date="2016-07" db="EMBL/GenBank/DDBJ databases">
        <title>Draft genome of Scalindua rubra, obtained from a brine-seawater interface in the Red Sea, sheds light on salt adaptation in anammox bacteria.</title>
        <authorList>
            <person name="Speth D.R."/>
            <person name="Lagkouvardos I."/>
            <person name="Wang Y."/>
            <person name="Qian P.-Y."/>
            <person name="Dutilh B.E."/>
            <person name="Jetten M.S."/>
        </authorList>
    </citation>
    <scope>NUCLEOTIDE SEQUENCE [LARGE SCALE GENOMIC DNA]</scope>
    <source>
        <strain evidence="1">BSI-1</strain>
    </source>
</reference>
<dbReference type="EMBL" id="MAYW01000040">
    <property type="protein sequence ID" value="ODS33030.1"/>
    <property type="molecule type" value="Genomic_DNA"/>
</dbReference>
<name>A0A1E3XBQ3_9BACT</name>